<sequence>MSQFNALVSTTTSAVLPVRTNRSCFRAPALGTTSVVVPNRVWAKAVNHDDHPRQSAGFHPDIWGDLFLASENEMLEHEKLKQDVRKMIITASEDPARNLGLVDSIQRLGVSYHFEEEIKELLQKMHDNYDRYRKDNADNLSNISLCFRLLRQEGFRISSDMFSRFKDHEGNFNVSQEDIEGLLALHEATQLRVHGENILDEALVFTLAQLTSILVNNSNSLLSKQIKHYLRYPIRKNIPRLEAKFYISIYKEKPSHSQVLLKFSKLDFNILQKQHNEELTQMSRWWKEELGVERNFPFTRDRIVESYFQVVGFYFEPQYVLGRKFVGKAMAIAWVLDDINDVYEFAAQLPDYTRHFFLVLLDIYKEMEVEMAAQGNLYKAHYAIEEAKRLAKAYYTEAKWHHQNYTPSFKEYMQVACESAACSFLIVTFYVGMGDLATKDTFEWASSFPNLVSAVSYLGRLQDDIMTHEFEQKRGHLPSSVELYMKDYGVTKQEAVDEFWRQIDRAWKDINEECLNPTPVPFPLLMPIINLLRVVHVVYNDCDGYTNPHVIKDFVTSTFLDPIPY</sequence>
<dbReference type="SFLD" id="SFLDS00005">
    <property type="entry name" value="Isoprenoid_Synthase_Type_I"/>
    <property type="match status" value="1"/>
</dbReference>
<name>A0A8E8E555_9ROSI</name>
<evidence type="ECO:0000256" key="3">
    <source>
        <dbReference type="ARBA" id="ARBA00022842"/>
    </source>
</evidence>
<evidence type="ECO:0000256" key="1">
    <source>
        <dbReference type="ARBA" id="ARBA00001946"/>
    </source>
</evidence>
<evidence type="ECO:0000259" key="5">
    <source>
        <dbReference type="Pfam" id="PF01397"/>
    </source>
</evidence>
<keyword evidence="3" id="KW-0460">Magnesium</keyword>
<dbReference type="GO" id="GO:0010333">
    <property type="term" value="F:terpene synthase activity"/>
    <property type="evidence" value="ECO:0007669"/>
    <property type="project" value="InterPro"/>
</dbReference>
<dbReference type="PANTHER" id="PTHR31225:SF221">
    <property type="entry name" value="(-)-GERMACRENE D SYNTHASE"/>
    <property type="match status" value="1"/>
</dbReference>
<dbReference type="Pfam" id="PF03936">
    <property type="entry name" value="Terpene_synth_C"/>
    <property type="match status" value="1"/>
</dbReference>
<proteinExistence type="evidence at transcript level"/>
<organism evidence="7">
    <name type="scientific">Aquilaria sinensis</name>
    <dbReference type="NCBI Taxonomy" id="210372"/>
    <lineage>
        <taxon>Eukaryota</taxon>
        <taxon>Viridiplantae</taxon>
        <taxon>Streptophyta</taxon>
        <taxon>Embryophyta</taxon>
        <taxon>Tracheophyta</taxon>
        <taxon>Spermatophyta</taxon>
        <taxon>Magnoliopsida</taxon>
        <taxon>eudicotyledons</taxon>
        <taxon>Gunneridae</taxon>
        <taxon>Pentapetalae</taxon>
        <taxon>rosids</taxon>
        <taxon>malvids</taxon>
        <taxon>Malvales</taxon>
        <taxon>Thymelaeaceae</taxon>
        <taxon>Aquilaria</taxon>
    </lineage>
</organism>
<keyword evidence="4" id="KW-0456">Lyase</keyword>
<dbReference type="GO" id="GO:0000287">
    <property type="term" value="F:magnesium ion binding"/>
    <property type="evidence" value="ECO:0007669"/>
    <property type="project" value="InterPro"/>
</dbReference>
<dbReference type="InterPro" id="IPR044814">
    <property type="entry name" value="Terpene_cyclase_plant_C1"/>
</dbReference>
<evidence type="ECO:0000259" key="6">
    <source>
        <dbReference type="Pfam" id="PF03936"/>
    </source>
</evidence>
<reference evidence="7" key="1">
    <citation type="journal article" date="2021" name="Plant Physiol. Biochem.">
        <title>Genome-wide identification and expression analysis of terpene synthase gene family in Aquilaria sinensis.</title>
        <authorList>
            <person name="Li R.S."/>
            <person name="Zhu J.H."/>
            <person name="Guo D."/>
            <person name="Li H.L."/>
            <person name="Wang Y."/>
            <person name="Ding X.P."/>
            <person name="Mei W.L."/>
            <person name="Chen Z.B."/>
            <person name="Dai H.F."/>
            <person name="Peng S.Q."/>
        </authorList>
    </citation>
    <scope>NUCLEOTIDE SEQUENCE</scope>
</reference>
<dbReference type="InterPro" id="IPR050148">
    <property type="entry name" value="Terpene_synthase-like"/>
</dbReference>
<evidence type="ECO:0000256" key="2">
    <source>
        <dbReference type="ARBA" id="ARBA00022723"/>
    </source>
</evidence>
<dbReference type="EMBL" id="MW533234">
    <property type="protein sequence ID" value="QWB49546.1"/>
    <property type="molecule type" value="mRNA"/>
</dbReference>
<keyword evidence="2" id="KW-0479">Metal-binding</keyword>
<feature type="domain" description="Terpene synthase metal-binding" evidence="6">
    <location>
        <begin position="289"/>
        <end position="509"/>
    </location>
</feature>
<dbReference type="FunFam" id="1.50.10.130:FF:000001">
    <property type="entry name" value="Isoprene synthase, chloroplastic"/>
    <property type="match status" value="1"/>
</dbReference>
<dbReference type="CDD" id="cd00684">
    <property type="entry name" value="Terpene_cyclase_plant_C1"/>
    <property type="match status" value="1"/>
</dbReference>
<dbReference type="SMR" id="A0A8E8E555"/>
<accession>A0A8E8E555</accession>
<evidence type="ECO:0000256" key="4">
    <source>
        <dbReference type="ARBA" id="ARBA00023239"/>
    </source>
</evidence>
<dbReference type="AlphaFoldDB" id="A0A8E8E555"/>
<dbReference type="InterPro" id="IPR034741">
    <property type="entry name" value="Terpene_cyclase-like_1_C"/>
</dbReference>
<dbReference type="SFLD" id="SFLDG01019">
    <property type="entry name" value="Terpene_Cyclase_Like_1_C_Termi"/>
    <property type="match status" value="1"/>
</dbReference>
<comment type="cofactor">
    <cofactor evidence="1">
        <name>Mg(2+)</name>
        <dbReference type="ChEBI" id="CHEBI:18420"/>
    </cofactor>
</comment>
<feature type="domain" description="Terpene synthase N-terminal" evidence="5">
    <location>
        <begin position="63"/>
        <end position="230"/>
    </location>
</feature>
<dbReference type="PANTHER" id="PTHR31225">
    <property type="entry name" value="OS04G0344100 PROTEIN-RELATED"/>
    <property type="match status" value="1"/>
</dbReference>
<evidence type="ECO:0000313" key="7">
    <source>
        <dbReference type="EMBL" id="QWB49546.1"/>
    </source>
</evidence>
<protein>
    <submittedName>
        <fullName evidence="7">Terpene synthase 12</fullName>
    </submittedName>
</protein>
<reference evidence="7" key="2">
    <citation type="submission" date="2021-01" db="EMBL/GenBank/DDBJ databases">
        <authorList>
            <person name="Li R."/>
            <person name="Zhu J."/>
            <person name="Mei W."/>
            <person name="Peng S."/>
        </authorList>
    </citation>
    <scope>NUCLEOTIDE SEQUENCE</scope>
</reference>
<dbReference type="Pfam" id="PF01397">
    <property type="entry name" value="Terpene_synth"/>
    <property type="match status" value="1"/>
</dbReference>
<dbReference type="InterPro" id="IPR005630">
    <property type="entry name" value="Terpene_synthase_metal-bd"/>
</dbReference>
<dbReference type="GO" id="GO:0016102">
    <property type="term" value="P:diterpenoid biosynthetic process"/>
    <property type="evidence" value="ECO:0007669"/>
    <property type="project" value="InterPro"/>
</dbReference>
<dbReference type="InterPro" id="IPR001906">
    <property type="entry name" value="Terpene_synth_N"/>
</dbReference>